<comment type="caution">
    <text evidence="1">The sequence shown here is derived from an EMBL/GenBank/DDBJ whole genome shotgun (WGS) entry which is preliminary data.</text>
</comment>
<evidence type="ECO:0008006" key="3">
    <source>
        <dbReference type="Google" id="ProtNLM"/>
    </source>
</evidence>
<name>A0ABW2GVW8_9ACTN</name>
<dbReference type="RefSeq" id="WP_376807189.1">
    <property type="nucleotide sequence ID" value="NZ_JBHTAC010000015.1"/>
</dbReference>
<dbReference type="Proteomes" id="UP001596392">
    <property type="component" value="Unassembled WGS sequence"/>
</dbReference>
<reference evidence="2" key="1">
    <citation type="journal article" date="2019" name="Int. J. Syst. Evol. Microbiol.">
        <title>The Global Catalogue of Microorganisms (GCM) 10K type strain sequencing project: providing services to taxonomists for standard genome sequencing and annotation.</title>
        <authorList>
            <consortium name="The Broad Institute Genomics Platform"/>
            <consortium name="The Broad Institute Genome Sequencing Center for Infectious Disease"/>
            <person name="Wu L."/>
            <person name="Ma J."/>
        </authorList>
    </citation>
    <scope>NUCLEOTIDE SEQUENCE [LARGE SCALE GENOMIC DNA]</scope>
    <source>
        <strain evidence="2">CGMCC 1.9106</strain>
    </source>
</reference>
<organism evidence="1 2">
    <name type="scientific">Catellatospora aurea</name>
    <dbReference type="NCBI Taxonomy" id="1337874"/>
    <lineage>
        <taxon>Bacteria</taxon>
        <taxon>Bacillati</taxon>
        <taxon>Actinomycetota</taxon>
        <taxon>Actinomycetes</taxon>
        <taxon>Micromonosporales</taxon>
        <taxon>Micromonosporaceae</taxon>
        <taxon>Catellatospora</taxon>
    </lineage>
</organism>
<protein>
    <recommendedName>
        <fullName evidence="3">FXSXX-COOH protein</fullName>
    </recommendedName>
</protein>
<evidence type="ECO:0000313" key="1">
    <source>
        <dbReference type="EMBL" id="MFC7244124.1"/>
    </source>
</evidence>
<evidence type="ECO:0000313" key="2">
    <source>
        <dbReference type="Proteomes" id="UP001596392"/>
    </source>
</evidence>
<dbReference type="EMBL" id="JBHTAC010000015">
    <property type="protein sequence ID" value="MFC7244124.1"/>
    <property type="molecule type" value="Genomic_DNA"/>
</dbReference>
<sequence length="59" mass="6533">MPVESDMPDSRAIPDVNPMSLVELLHNRDPDLMAAVQQLVSTLSDTDEIRLGWQSAIDV</sequence>
<gene>
    <name evidence="1" type="ORF">ACFQO7_16755</name>
</gene>
<proteinExistence type="predicted"/>
<keyword evidence="2" id="KW-1185">Reference proteome</keyword>
<accession>A0ABW2GVW8</accession>